<protein>
    <submittedName>
        <fullName evidence="1">Uncharacterized protein</fullName>
    </submittedName>
</protein>
<sequence length="81" mass="9336">MEMMIWNIILSAIVAGMGLLLKGKFDELARLGILMNKTREEIARDHITRAEYSRDLDKLGDRFDAAFLRLEIKIDEINKKG</sequence>
<evidence type="ECO:0000313" key="1">
    <source>
        <dbReference type="EMBL" id="CAB4190593.1"/>
    </source>
</evidence>
<name>A0A6J5R1N3_9CAUD</name>
<reference evidence="1" key="1">
    <citation type="submission" date="2020-05" db="EMBL/GenBank/DDBJ databases">
        <authorList>
            <person name="Chiriac C."/>
            <person name="Salcher M."/>
            <person name="Ghai R."/>
            <person name="Kavagutti S V."/>
        </authorList>
    </citation>
    <scope>NUCLEOTIDE SEQUENCE</scope>
</reference>
<accession>A0A6J5R1N3</accession>
<gene>
    <name evidence="1" type="ORF">UFOVP1193_76</name>
</gene>
<organism evidence="1">
    <name type="scientific">uncultured Caudovirales phage</name>
    <dbReference type="NCBI Taxonomy" id="2100421"/>
    <lineage>
        <taxon>Viruses</taxon>
        <taxon>Duplodnaviria</taxon>
        <taxon>Heunggongvirae</taxon>
        <taxon>Uroviricota</taxon>
        <taxon>Caudoviricetes</taxon>
        <taxon>Peduoviridae</taxon>
        <taxon>Maltschvirus</taxon>
        <taxon>Maltschvirus maltsch</taxon>
    </lineage>
</organism>
<proteinExistence type="predicted"/>
<dbReference type="EMBL" id="LR797156">
    <property type="protein sequence ID" value="CAB4190593.1"/>
    <property type="molecule type" value="Genomic_DNA"/>
</dbReference>